<organism evidence="1 2">
    <name type="scientific">Tenacibaculum maritimum NCIMB 2154</name>
    <dbReference type="NCBI Taxonomy" id="1349785"/>
    <lineage>
        <taxon>Bacteria</taxon>
        <taxon>Pseudomonadati</taxon>
        <taxon>Bacteroidota</taxon>
        <taxon>Flavobacteriia</taxon>
        <taxon>Flavobacteriales</taxon>
        <taxon>Flavobacteriaceae</taxon>
        <taxon>Tenacibaculum</taxon>
    </lineage>
</organism>
<gene>
    <name evidence="1" type="ORF">MARIT_0742</name>
</gene>
<dbReference type="OrthoDB" id="978751at2"/>
<dbReference type="EMBL" id="LT634361">
    <property type="protein sequence ID" value="SFZ80673.1"/>
    <property type="molecule type" value="Genomic_DNA"/>
</dbReference>
<name>A0A2H1E897_9FLAO</name>
<evidence type="ECO:0000313" key="1">
    <source>
        <dbReference type="EMBL" id="SFZ80673.1"/>
    </source>
</evidence>
<dbReference type="Proteomes" id="UP000231564">
    <property type="component" value="Chromosome MARIT"/>
</dbReference>
<dbReference type="STRING" id="1349785.GCA_000509405_01575"/>
<evidence type="ECO:0000313" key="2">
    <source>
        <dbReference type="Proteomes" id="UP000231564"/>
    </source>
</evidence>
<sequence>MYKISKILLLFSLVFCFSCFEAIEEISLSKDGSGKIAITLNLSQSRTKLASIMLLDSIHNYKVPSQKEIERELNNIKNKISKIKGTSELKVSSNFKDYIFSITCNFTSVEVLNEVIASFSNQKNGSKIKKHKHFSFNTKKGLFKRSYHYNVKEFFAKVKKKDKAIFNNASLTTIYRFSRPITHFSNTKAKRSPNKKAILLMVKGNELVNGKESIKNQIFLN</sequence>
<accession>A0A2H1E897</accession>
<dbReference type="KEGG" id="tmar:MARIT_0742"/>
<dbReference type="RefSeq" id="WP_100210780.1">
    <property type="nucleotide sequence ID" value="NZ_CP138495.1"/>
</dbReference>
<dbReference type="AlphaFoldDB" id="A0A2H1E897"/>
<reference evidence="1 2" key="1">
    <citation type="submission" date="2016-11" db="EMBL/GenBank/DDBJ databases">
        <authorList>
            <person name="Jaros S."/>
            <person name="Januszkiewicz K."/>
            <person name="Wedrychowicz H."/>
        </authorList>
    </citation>
    <scope>NUCLEOTIDE SEQUENCE [LARGE SCALE GENOMIC DNA]</scope>
    <source>
        <strain evidence="1">NCIMB 2154T</strain>
    </source>
</reference>
<keyword evidence="2" id="KW-1185">Reference proteome</keyword>
<dbReference type="GeneID" id="47722317"/>
<protein>
    <submittedName>
        <fullName evidence="1">Uncharacterized protein</fullName>
    </submittedName>
</protein>
<proteinExistence type="predicted"/>